<proteinExistence type="predicted"/>
<name>A0ACC3TR78_9ASCO</name>
<comment type="caution">
    <text evidence="1">The sequence shown here is derived from an EMBL/GenBank/DDBJ whole genome shotgun (WGS) entry which is preliminary data.</text>
</comment>
<sequence length="1724" mass="195777">MPAAIEIPVQPPISAYKPDEQHELGKLLHAEHEKSLMATIAEKLPRMFAGSGVESTESSGVESTESSDKSSNGESGPQDEERQARTETDEAVPGIRRVSSFTDVPATANNSSKPTYNQQIKKTSKAKHDRHMSAPPHRALEFAGSGSPTESRDETRMPQVPETGTGWGKLFSAADGWLDRLRNAAAAEDGESSTGNVIDRGQEDMQDAGPSATTSPVTLKRPMPRRATTSELPDGVKSRKMPPSIMRIAGFHNDESSTRRGSTLDFDTGDEEHHGVLPGLNPQRWKEIRSTLKFINFSKKRKEEDTKHDHQKSAELIAELSAGAPAAVILASSFKRDENGQRRLPVLLEQLKIKITDSSRNDDRQHTMFRIELEYGSGPTRMKWVVYRDFRDFFTLHSRLRMLHIQRNIYSSTTVGTIGVAPPRDIPHFPKNAIPYLRGVRGLIDDTDGDKLGILRRAGFNSRQSLVSMQAEDASIPPRSPRPGSSRGQSTAHSQHAAQKHFRFIENQRLQLEAYLKNLISLMIFQGEANRICKFLELSAMGLRLSIEKSYHGKEGQLSIISASSSRGWRTQKLRPKHIKALFTRYKPKWFLVRHSYILVVDSILDVVPVDVFIVDADFKYSHKAWGALHSLEGNESNEEDGKKPQRSLKRSVQESAKLRVTLKLENSERKMKLLARSEKYMKQWLDSIEHMQRNTVWSKRHRFDSFAPVRYNVSAQWFVDGRDYFWNVSHAIDMAKDVIYIHDWWLSPEIYLRRPAHGNQQWRLDRLLKRKADEGVKIFVILYRNVGAAIPIDSLYTKQSLLDLHQNIFVTRSPNQFRQNILFWAHHEKLVIVDHVIAFIGGLDLCFGRWDTPQHVLADDKPTGFDRGSRVDFGQDTQLWVGKDYSNARVQDFYELHKPYDDMYDRAKVPRMPWHDVHMQIVGQPARDAARHFVQRWNYLIRQKRSTRPTPVLLPPPDFTDSEIESMGHLGTCEVQLLRSACGWSLGMRHDKVEHSILNAYLKAIEQSDHFIYIENQFFISSTTIDGTVIENQIGDAIVERIMRAHKHDEDWRAVIIIPLMPGFEAEVDEQDGTSVRLIMQCQFRTISRGPYSIFGRLERAGINPEDYIHFFALRKWGTVGANRQLVTEQLYIHAKIFVADDRVAIIGSANINERSMRGSRDSEVAAFVRDTDQIESTMGGQPYMVGRFPHTLRVRLMREHLGIDVDALEELERQAMPRAQGEREDIMFDLNRQNIWTALEKLRDATPRPQSMVQDGDVTNANMYNSDVEMESESDDNHSDDGTGFMSAASSAARSSNSMNLDLRGGKPPIIDPNDDEMAEASAGVYRNYPPSDEVMETGVQAPEDQQYEIDKEFHAADLAGYGPDRMHESCEAESNMEKAVRRRIHEKKHPRALDARNREDNRDISLPAGHRLTSADTIKKPNEPSIDTDSNSQPLSDELVDFEQRIKSLTLDPAKSYLTDTEMKDVLETETTALKSISPFAFEDPLDEKFYYDIWLAHALNNTNIYREVFRCQPDNEVRTWKDYKAYVAHGEKFAQMQRDGALGLSGHSRRSEDRSTRKSGSHRGSGTETTVNGPANAPAGVTSAECKRVFSSATPMLTTANEQSNYYTSPDSSHGNGAFMEDELGGSDEDVQATGSNGSWTRRRRRTTDISTHHSTTTRRARRKRSNTIDIVLSKAAAEDMLKEVRGHLIVFPSDWLVKEDEAGNWFYNIDRIPPIEIYD</sequence>
<organism evidence="1 2">
    <name type="scientific">Lipomyces orientalis</name>
    <dbReference type="NCBI Taxonomy" id="1233043"/>
    <lineage>
        <taxon>Eukaryota</taxon>
        <taxon>Fungi</taxon>
        <taxon>Dikarya</taxon>
        <taxon>Ascomycota</taxon>
        <taxon>Saccharomycotina</taxon>
        <taxon>Lipomycetes</taxon>
        <taxon>Lipomycetales</taxon>
        <taxon>Lipomycetaceae</taxon>
        <taxon>Lipomyces</taxon>
    </lineage>
</organism>
<evidence type="ECO:0000313" key="1">
    <source>
        <dbReference type="EMBL" id="KAK9323205.1"/>
    </source>
</evidence>
<dbReference type="Proteomes" id="UP001489719">
    <property type="component" value="Unassembled WGS sequence"/>
</dbReference>
<gene>
    <name evidence="1" type="ORF">V1517DRAFT_320990</name>
</gene>
<evidence type="ECO:0000313" key="2">
    <source>
        <dbReference type="Proteomes" id="UP001489719"/>
    </source>
</evidence>
<keyword evidence="2" id="KW-1185">Reference proteome</keyword>
<accession>A0ACC3TR78</accession>
<reference evidence="2" key="1">
    <citation type="journal article" date="2024" name="Front. Bioeng. Biotechnol.">
        <title>Genome-scale model development and genomic sequencing of the oleaginous clade Lipomyces.</title>
        <authorList>
            <person name="Czajka J.J."/>
            <person name="Han Y."/>
            <person name="Kim J."/>
            <person name="Mondo S.J."/>
            <person name="Hofstad B.A."/>
            <person name="Robles A."/>
            <person name="Haridas S."/>
            <person name="Riley R."/>
            <person name="LaButti K."/>
            <person name="Pangilinan J."/>
            <person name="Andreopoulos W."/>
            <person name="Lipzen A."/>
            <person name="Yan J."/>
            <person name="Wang M."/>
            <person name="Ng V."/>
            <person name="Grigoriev I.V."/>
            <person name="Spatafora J.W."/>
            <person name="Magnuson J.K."/>
            <person name="Baker S.E."/>
            <person name="Pomraning K.R."/>
        </authorList>
    </citation>
    <scope>NUCLEOTIDE SEQUENCE [LARGE SCALE GENOMIC DNA]</scope>
    <source>
        <strain evidence="2">CBS 10300</strain>
    </source>
</reference>
<protein>
    <submittedName>
        <fullName evidence="1">Uncharacterized protein</fullName>
    </submittedName>
</protein>
<dbReference type="EMBL" id="MU970064">
    <property type="protein sequence ID" value="KAK9323205.1"/>
    <property type="molecule type" value="Genomic_DNA"/>
</dbReference>